<protein>
    <recommendedName>
        <fullName evidence="1">Exportin-5 C-terminal domain-containing protein</fullName>
    </recommendedName>
</protein>
<dbReference type="Proteomes" id="UP000324585">
    <property type="component" value="Unassembled WGS sequence"/>
</dbReference>
<comment type="caution">
    <text evidence="2">The sequence shown here is derived from an EMBL/GenBank/DDBJ whole genome shotgun (WGS) entry which is preliminary data.</text>
</comment>
<evidence type="ECO:0000313" key="3">
    <source>
        <dbReference type="Proteomes" id="UP000324585"/>
    </source>
</evidence>
<gene>
    <name evidence="2" type="ORF">FVE85_5331</name>
</gene>
<evidence type="ECO:0000313" key="2">
    <source>
        <dbReference type="EMBL" id="KAA8497746.1"/>
    </source>
</evidence>
<evidence type="ECO:0000259" key="1">
    <source>
        <dbReference type="Pfam" id="PF19273"/>
    </source>
</evidence>
<name>A0A5J4Z2A1_PORPP</name>
<dbReference type="EMBL" id="VRMN01000001">
    <property type="protein sequence ID" value="KAA8497746.1"/>
    <property type="molecule type" value="Genomic_DNA"/>
</dbReference>
<proteinExistence type="predicted"/>
<dbReference type="Gene3D" id="1.25.10.10">
    <property type="entry name" value="Leucine-rich Repeat Variant"/>
    <property type="match status" value="2"/>
</dbReference>
<organism evidence="2 3">
    <name type="scientific">Porphyridium purpureum</name>
    <name type="common">Red alga</name>
    <name type="synonym">Porphyridium cruentum</name>
    <dbReference type="NCBI Taxonomy" id="35688"/>
    <lineage>
        <taxon>Eukaryota</taxon>
        <taxon>Rhodophyta</taxon>
        <taxon>Bangiophyceae</taxon>
        <taxon>Porphyridiales</taxon>
        <taxon>Porphyridiaceae</taxon>
        <taxon>Porphyridium</taxon>
    </lineage>
</organism>
<dbReference type="InterPro" id="IPR045478">
    <property type="entry name" value="Exportin-5_C"/>
</dbReference>
<reference evidence="3" key="1">
    <citation type="journal article" date="2019" name="Nat. Commun.">
        <title>Expansion of phycobilisome linker gene families in mesophilic red algae.</title>
        <authorList>
            <person name="Lee J."/>
            <person name="Kim D."/>
            <person name="Bhattacharya D."/>
            <person name="Yoon H.S."/>
        </authorList>
    </citation>
    <scope>NUCLEOTIDE SEQUENCE [LARGE SCALE GENOMIC DNA]</scope>
    <source>
        <strain evidence="3">CCMP 1328</strain>
    </source>
</reference>
<dbReference type="InterPro" id="IPR011989">
    <property type="entry name" value="ARM-like"/>
</dbReference>
<sequence length="1288" mass="141293">MSLWQHTAGWVGDAALLAKMELATALHTLYAGEVRSANDYELANQVLLEYKQRCSLQDAIALWYESLPRACSGAYDALGASMLALQVFRDHLTSGSGCSPDGAAQLVLQTIQAFVHEVTVLAQTERVVVASVCLLAEKISDCASVAALRYWTEVWTLCLAPLWESQRSELHDEGLTFCVLASFFNELCLALSGNSRAVPAIVPARRRELIHSTFEVFRSVLFERVLEAISSSSERMSESFRRAGCIACYEAVATLLRIASAPFELVLRNYQTLLRPLWPSTRGVGFGTVFTDLNRAVLRCATELVHCSSSARPTSECDEWLRQMIVFLIGRMDRKTFFVALRRMEAGDESVQDGEELLLMAGLICDMARLHLFRCFLTPQEALRIMDTETLRLVVRLCELMLDFVVIPEVAELALPFWLLFFRQVADDHDEGCPTLSDPTPQHGEWRAYRSKLSEKLALGFLHAGFHALCRAWEEKAHNRGMKLEGASSLDEEDSTWDEILREVRCVSIPNQITHVVTLASRICGAEPFNREATPNRMAALLAGAVFGYFVAFVHVCESEPSSITGISTMQRLCATVNGLMTQGCLACCDLTGQSAWPENECIQKSSVFKAIVTLCSALYPATAVVHGKEKETRCASETVQCPHKYMNDMTSAFLDANTDLVLAAGTEGLRSLISNAKVRETLSAETRVQALASYAWLLKAVPTLVPAVLETVIQSCAHVGTRAEDVRVRNEACKALYKLAQKIPTDLLRPYLESVCATILSMLSGLELSFEEASASFLYDALGLISNAIPDQARRDSFTAGILRPCAIQLKQITELTCKAPSCLSQVLSTTGANDKHLRALLYYVRVVAHILRGLNGGELPSAGPTSETYPLLIAVAESVLVVSREVQKLSLSAGAGCDLMKPSLEEWLGCGMISLEEAGDTPEEQVRYLESTQLLPTFTVSAWRDPAFRAGQLRCRELLNNTLSTLGKILDLGVPEVPVHVLNTMLLAADGTPTWLLAKYFGVVVRHLMSIPNFWELDVECRSRAGQMVRVLEQGLVYSEQHKAGPEQEMDTASKRENVAPKIADIEAALAERSAHNLMQEMALSLSSGVLVGGTSSRAFSSSLTLLLLRDASRIALVNLLCSLIRGKVPKAIKSSSLLLRRILEYANADQTRHEVGTVCAEVNARVQSACSMDADACLNDLRAFSNTLAAVVLPSAFVCLVSENERARDGIHDQMVGLIKSVLTLCSVDVCAGVVSALFPDQLYSVRDARSRAFIESFQALTDSKSRKLLARELALAVRSSDTQH</sequence>
<dbReference type="InterPro" id="IPR016024">
    <property type="entry name" value="ARM-type_fold"/>
</dbReference>
<dbReference type="Pfam" id="PF19273">
    <property type="entry name" value="Exportin-5"/>
    <property type="match status" value="1"/>
</dbReference>
<accession>A0A5J4Z2A1</accession>
<feature type="domain" description="Exportin-5 C-terminal" evidence="1">
    <location>
        <begin position="654"/>
        <end position="813"/>
    </location>
</feature>
<dbReference type="SUPFAM" id="SSF48371">
    <property type="entry name" value="ARM repeat"/>
    <property type="match status" value="1"/>
</dbReference>
<keyword evidence="3" id="KW-1185">Reference proteome</keyword>